<dbReference type="RefSeq" id="XP_003287349.1">
    <property type="nucleotide sequence ID" value="XM_003287301.1"/>
</dbReference>
<dbReference type="AlphaFoldDB" id="F0ZIV7"/>
<dbReference type="CDD" id="cd17039">
    <property type="entry name" value="Ubl_ubiquitin_like"/>
    <property type="match status" value="1"/>
</dbReference>
<name>F0ZIV7_DICPU</name>
<dbReference type="OrthoDB" id="17829at2759"/>
<dbReference type="GO" id="GO:0061631">
    <property type="term" value="F:ubiquitin conjugating enzyme activity"/>
    <property type="evidence" value="ECO:0000318"/>
    <property type="project" value="GO_Central"/>
</dbReference>
<dbReference type="Pfam" id="PF11976">
    <property type="entry name" value="Rad60-SLD"/>
    <property type="match status" value="1"/>
</dbReference>
<evidence type="ECO:0000259" key="6">
    <source>
        <dbReference type="PROSITE" id="PS50234"/>
    </source>
</evidence>
<dbReference type="SUPFAM" id="SSF54495">
    <property type="entry name" value="UBC-like"/>
    <property type="match status" value="1"/>
</dbReference>
<dbReference type="PROSITE" id="PS00183">
    <property type="entry name" value="UBC_1"/>
    <property type="match status" value="1"/>
</dbReference>
<dbReference type="Gene3D" id="3.10.20.90">
    <property type="entry name" value="Phosphatidylinositol 3-kinase Catalytic Subunit, Chain A, domain 1"/>
    <property type="match status" value="1"/>
</dbReference>
<dbReference type="PROSITE" id="PS50053">
    <property type="entry name" value="UBIQUITIN_2"/>
    <property type="match status" value="1"/>
</dbReference>
<dbReference type="GO" id="GO:0000209">
    <property type="term" value="P:protein polyubiquitination"/>
    <property type="evidence" value="ECO:0000318"/>
    <property type="project" value="GO_Central"/>
</dbReference>
<dbReference type="InterPro" id="IPR000626">
    <property type="entry name" value="Ubiquitin-like_dom"/>
</dbReference>
<evidence type="ECO:0008006" key="9">
    <source>
        <dbReference type="Google" id="ProtNLM"/>
    </source>
</evidence>
<dbReference type="Gene3D" id="3.40.50.410">
    <property type="entry name" value="von Willebrand factor, type A domain"/>
    <property type="match status" value="1"/>
</dbReference>
<dbReference type="Gene3D" id="3.10.110.10">
    <property type="entry name" value="Ubiquitin Conjugating Enzyme"/>
    <property type="match status" value="1"/>
</dbReference>
<dbReference type="FunFam" id="3.40.50.410:FF:000111">
    <property type="entry name" value="Uncharacterized protein"/>
    <property type="match status" value="1"/>
</dbReference>
<feature type="active site" description="Glycyl thioester intermediate" evidence="3">
    <location>
        <position position="484"/>
    </location>
</feature>
<dbReference type="SUPFAM" id="SSF54236">
    <property type="entry name" value="Ubiquitin-like"/>
    <property type="match status" value="1"/>
</dbReference>
<dbReference type="PROSITE" id="PS50234">
    <property type="entry name" value="VWFA"/>
    <property type="match status" value="1"/>
</dbReference>
<dbReference type="SMART" id="SM00212">
    <property type="entry name" value="UBCc"/>
    <property type="match status" value="1"/>
</dbReference>
<dbReference type="KEGG" id="dpp:DICPUDRAFT_94383"/>
<dbReference type="Pfam" id="PF13519">
    <property type="entry name" value="VWA_2"/>
    <property type="match status" value="1"/>
</dbReference>
<dbReference type="Pfam" id="PF00179">
    <property type="entry name" value="UQ_con"/>
    <property type="match status" value="1"/>
</dbReference>
<dbReference type="Proteomes" id="UP000001064">
    <property type="component" value="Unassembled WGS sequence"/>
</dbReference>
<dbReference type="InterPro" id="IPR036465">
    <property type="entry name" value="vWFA_dom_sf"/>
</dbReference>
<dbReference type="InterPro" id="IPR000608">
    <property type="entry name" value="UBC"/>
</dbReference>
<reference evidence="8" key="1">
    <citation type="journal article" date="2011" name="Genome Biol.">
        <title>Comparative genomics of the social amoebae Dictyostelium discoideum and Dictyostelium purpureum.</title>
        <authorList>
            <consortium name="US DOE Joint Genome Institute (JGI-PGF)"/>
            <person name="Sucgang R."/>
            <person name="Kuo A."/>
            <person name="Tian X."/>
            <person name="Salerno W."/>
            <person name="Parikh A."/>
            <person name="Feasley C.L."/>
            <person name="Dalin E."/>
            <person name="Tu H."/>
            <person name="Huang E."/>
            <person name="Barry K."/>
            <person name="Lindquist E."/>
            <person name="Shapiro H."/>
            <person name="Bruce D."/>
            <person name="Schmutz J."/>
            <person name="Salamov A."/>
            <person name="Fey P."/>
            <person name="Gaudet P."/>
            <person name="Anjard C."/>
            <person name="Babu M.M."/>
            <person name="Basu S."/>
            <person name="Bushmanova Y."/>
            <person name="van der Wel H."/>
            <person name="Katoh-Kurasawa M."/>
            <person name="Dinh C."/>
            <person name="Coutinho P.M."/>
            <person name="Saito T."/>
            <person name="Elias M."/>
            <person name="Schaap P."/>
            <person name="Kay R.R."/>
            <person name="Henrissat B."/>
            <person name="Eichinger L."/>
            <person name="Rivero F."/>
            <person name="Putnam N.H."/>
            <person name="West C.M."/>
            <person name="Loomis W.F."/>
            <person name="Chisholm R.L."/>
            <person name="Shaulsky G."/>
            <person name="Strassmann J.E."/>
            <person name="Queller D.C."/>
            <person name="Kuspa A."/>
            <person name="Grigoriev I.V."/>
        </authorList>
    </citation>
    <scope>NUCLEOTIDE SEQUENCE [LARGE SCALE GENOMIC DNA]</scope>
    <source>
        <strain evidence="8">QSDP1</strain>
    </source>
</reference>
<dbReference type="SUPFAM" id="SSF53300">
    <property type="entry name" value="vWA-like"/>
    <property type="match status" value="1"/>
</dbReference>
<dbReference type="InterPro" id="IPR016135">
    <property type="entry name" value="UBQ-conjugating_enzyme/RWD"/>
</dbReference>
<evidence type="ECO:0000259" key="4">
    <source>
        <dbReference type="PROSITE" id="PS50053"/>
    </source>
</evidence>
<evidence type="ECO:0000313" key="8">
    <source>
        <dbReference type="Proteomes" id="UP000001064"/>
    </source>
</evidence>
<dbReference type="GO" id="GO:0005634">
    <property type="term" value="C:nucleus"/>
    <property type="evidence" value="ECO:0000318"/>
    <property type="project" value="GO_Central"/>
</dbReference>
<feature type="domain" description="UBC core" evidence="5">
    <location>
        <begin position="396"/>
        <end position="546"/>
    </location>
</feature>
<dbReference type="PANTHER" id="PTHR24068">
    <property type="entry name" value="UBIQUITIN-CONJUGATING ENZYME E2"/>
    <property type="match status" value="1"/>
</dbReference>
<dbReference type="InterPro" id="IPR022617">
    <property type="entry name" value="Rad60/SUMO-like_dom"/>
</dbReference>
<protein>
    <recommendedName>
        <fullName evidence="9">UBC core domain-containing protein</fullName>
    </recommendedName>
</protein>
<sequence>MALSITITFSNNKKICVPYKSTITIKELIQSICKRSNLPNDTYTLEINGAELYEDDNLEELGINDNMELLLKSSNNLMSNINIPENNTTIAETNSGNAGVSITTFQNSTSNINNNNNSSVNNNEIKNQNGNVTINCIDMIVLDLSGSMRLSAFKGSKVPGELEMTRIEFAQAIFQTFIDKMVSYELSAACGLVCFGSSAQLTFGITRNFDSFSNELGEIQANMGNTHLWEAIILAAKTIVDFRNNPNIKLAAPEKLLCRVFCLSDGEDNSNSSTMLDAYDYLKKNNVVLDCIPIGLEGRSRLSALSTATGGSCFIADSSQEGVELFEREALLSLALRDNFKPFSISVSNITELESLGGDFKKTIERKVDAKFSPSIICKSTVDTAAIESSGMSKSYSGKRVFKEYQELKEEIKNDKNSPYTVFLSENDLTAWKVIIRGPSNSPYEQGLFVLSVTFPDEYPFKPMTVRFITKVYHCNINNDGYICLDVLKDCWTPSLTISKILLSISSLLTTPNPDDPLDVVKAGVYRDNKETFNTNAREWVRNYAGFTIADLKKIHGLE</sequence>
<dbReference type="VEuPathDB" id="AmoebaDB:DICPUDRAFT_94383"/>
<dbReference type="EMBL" id="GL871037">
    <property type="protein sequence ID" value="EGC36092.1"/>
    <property type="molecule type" value="Genomic_DNA"/>
</dbReference>
<proteinExistence type="predicted"/>
<dbReference type="InterPro" id="IPR002035">
    <property type="entry name" value="VWF_A"/>
</dbReference>
<dbReference type="CDD" id="cd00198">
    <property type="entry name" value="vWFA"/>
    <property type="match status" value="1"/>
</dbReference>
<gene>
    <name evidence="7" type="ORF">DICPUDRAFT_94383</name>
</gene>
<dbReference type="FunFam" id="3.10.110.10:FF:000152">
    <property type="entry name" value="Uncharacterized protein"/>
    <property type="match status" value="1"/>
</dbReference>
<feature type="domain" description="Ubiquitin-like" evidence="4">
    <location>
        <begin position="3"/>
        <end position="71"/>
    </location>
</feature>
<keyword evidence="1" id="KW-0808">Transferase</keyword>
<dbReference type="eggNOG" id="KOG0417">
    <property type="taxonomic scope" value="Eukaryota"/>
</dbReference>
<evidence type="ECO:0000259" key="5">
    <source>
        <dbReference type="PROSITE" id="PS50127"/>
    </source>
</evidence>
<dbReference type="FunCoup" id="F0ZIV7">
    <property type="interactions" value="38"/>
</dbReference>
<dbReference type="InParanoid" id="F0ZIV7"/>
<dbReference type="STRING" id="5786.F0ZIV7"/>
<dbReference type="InterPro" id="IPR023313">
    <property type="entry name" value="UBQ-conjugating_AS"/>
</dbReference>
<accession>F0ZIV7</accession>
<keyword evidence="2" id="KW-0833">Ubl conjugation pathway</keyword>
<dbReference type="OMA" id="ASNGRCY"/>
<dbReference type="GeneID" id="10501222"/>
<evidence type="ECO:0000256" key="1">
    <source>
        <dbReference type="ARBA" id="ARBA00022679"/>
    </source>
</evidence>
<dbReference type="PROSITE" id="PS50127">
    <property type="entry name" value="UBC_2"/>
    <property type="match status" value="1"/>
</dbReference>
<dbReference type="InterPro" id="IPR029071">
    <property type="entry name" value="Ubiquitin-like_domsf"/>
</dbReference>
<evidence type="ECO:0000256" key="2">
    <source>
        <dbReference type="ARBA" id="ARBA00022786"/>
    </source>
</evidence>
<evidence type="ECO:0000313" key="7">
    <source>
        <dbReference type="EMBL" id="EGC36092.1"/>
    </source>
</evidence>
<organism evidence="7 8">
    <name type="scientific">Dictyostelium purpureum</name>
    <name type="common">Slime mold</name>
    <dbReference type="NCBI Taxonomy" id="5786"/>
    <lineage>
        <taxon>Eukaryota</taxon>
        <taxon>Amoebozoa</taxon>
        <taxon>Evosea</taxon>
        <taxon>Eumycetozoa</taxon>
        <taxon>Dictyostelia</taxon>
        <taxon>Dictyosteliales</taxon>
        <taxon>Dictyosteliaceae</taxon>
        <taxon>Dictyostelium</taxon>
    </lineage>
</organism>
<evidence type="ECO:0000256" key="3">
    <source>
        <dbReference type="PROSITE-ProRule" id="PRU10133"/>
    </source>
</evidence>
<feature type="domain" description="VWFA" evidence="6">
    <location>
        <begin position="139"/>
        <end position="343"/>
    </location>
</feature>
<keyword evidence="8" id="KW-1185">Reference proteome</keyword>